<dbReference type="AlphaFoldDB" id="A0A6J4RL52"/>
<name>A0A6J4RL52_9ACTN</name>
<reference evidence="1" key="1">
    <citation type="submission" date="2020-02" db="EMBL/GenBank/DDBJ databases">
        <authorList>
            <person name="Meier V. D."/>
        </authorList>
    </citation>
    <scope>NUCLEOTIDE SEQUENCE</scope>
    <source>
        <strain evidence="1">AVDCRST_MAG05</strain>
    </source>
</reference>
<evidence type="ECO:0000313" key="1">
    <source>
        <dbReference type="EMBL" id="CAA9475503.1"/>
    </source>
</evidence>
<accession>A0A6J4RL52</accession>
<dbReference type="EMBL" id="CADCVM010000100">
    <property type="protein sequence ID" value="CAA9475503.1"/>
    <property type="molecule type" value="Genomic_DNA"/>
</dbReference>
<sequence>MTTTTPKGRPYADRIAEAFPEEYAAGLDDMDAEDAAALALCPTMGARADAIADPSAEADYGEVLDGLSGGDLGHAGHGRLPEEHFSAALWEASGPHLRPAAAPAAGAAPGVA</sequence>
<proteinExistence type="predicted"/>
<protein>
    <submittedName>
        <fullName evidence="1">Uncharacterized protein</fullName>
    </submittedName>
</protein>
<gene>
    <name evidence="1" type="ORF">AVDCRST_MAG05-898</name>
</gene>
<organism evidence="1">
    <name type="scientific">uncultured Rubrobacteraceae bacterium</name>
    <dbReference type="NCBI Taxonomy" id="349277"/>
    <lineage>
        <taxon>Bacteria</taxon>
        <taxon>Bacillati</taxon>
        <taxon>Actinomycetota</taxon>
        <taxon>Rubrobacteria</taxon>
        <taxon>Rubrobacterales</taxon>
        <taxon>Rubrobacteraceae</taxon>
        <taxon>environmental samples</taxon>
    </lineage>
</organism>